<evidence type="ECO:0000313" key="2">
    <source>
        <dbReference type="EMBL" id="TWU17959.1"/>
    </source>
</evidence>
<evidence type="ECO:0000313" key="3">
    <source>
        <dbReference type="Proteomes" id="UP000319908"/>
    </source>
</evidence>
<comment type="caution">
    <text evidence="2">The sequence shown here is derived from an EMBL/GenBank/DDBJ whole genome shotgun (WGS) entry which is preliminary data.</text>
</comment>
<name>A0A5C6C581_9BACT</name>
<keyword evidence="3" id="KW-1185">Reference proteome</keyword>
<reference evidence="2 3" key="1">
    <citation type="journal article" date="2020" name="Antonie Van Leeuwenhoek">
        <title>Rhodopirellula heiligendammensis sp. nov., Rhodopirellula pilleata sp. nov., and Rhodopirellula solitaria sp. nov. isolated from natural or artificial marine surfaces in Northern Germany and California, USA, and emended description of the genus Rhodopirellula.</title>
        <authorList>
            <person name="Kallscheuer N."/>
            <person name="Wiegand S."/>
            <person name="Jogler M."/>
            <person name="Boedeker C."/>
            <person name="Peeters S.H."/>
            <person name="Rast P."/>
            <person name="Heuer A."/>
            <person name="Jetten M.S.M."/>
            <person name="Rohde M."/>
            <person name="Jogler C."/>
        </authorList>
    </citation>
    <scope>NUCLEOTIDE SEQUENCE [LARGE SCALE GENOMIC DNA]</scope>
    <source>
        <strain evidence="2 3">Poly21</strain>
    </source>
</reference>
<protein>
    <submittedName>
        <fullName evidence="2">Uncharacterized protein</fullName>
    </submittedName>
</protein>
<sequence>MGTILTVDKQPLLDSWIMFQREHTVSVDRMICDPLLRVAFLESLGSIAATHSENEILWALMSLRKRKELSKRNSKPTPPVTKRVTPVS</sequence>
<dbReference type="EMBL" id="SJPU01000001">
    <property type="protein sequence ID" value="TWU17959.1"/>
    <property type="molecule type" value="Genomic_DNA"/>
</dbReference>
<dbReference type="Proteomes" id="UP000319908">
    <property type="component" value="Unassembled WGS sequence"/>
</dbReference>
<evidence type="ECO:0000256" key="1">
    <source>
        <dbReference type="SAM" id="MobiDB-lite"/>
    </source>
</evidence>
<organism evidence="2 3">
    <name type="scientific">Allorhodopirellula heiligendammensis</name>
    <dbReference type="NCBI Taxonomy" id="2714739"/>
    <lineage>
        <taxon>Bacteria</taxon>
        <taxon>Pseudomonadati</taxon>
        <taxon>Planctomycetota</taxon>
        <taxon>Planctomycetia</taxon>
        <taxon>Pirellulales</taxon>
        <taxon>Pirellulaceae</taxon>
        <taxon>Allorhodopirellula</taxon>
    </lineage>
</organism>
<dbReference type="AlphaFoldDB" id="A0A5C6C581"/>
<feature type="region of interest" description="Disordered" evidence="1">
    <location>
        <begin position="68"/>
        <end position="88"/>
    </location>
</feature>
<accession>A0A5C6C581</accession>
<proteinExistence type="predicted"/>
<gene>
    <name evidence="2" type="ORF">Poly21_01110</name>
</gene>